<comment type="caution">
    <text evidence="1">The sequence shown here is derived from an EMBL/GenBank/DDBJ whole genome shotgun (WGS) entry which is preliminary data.</text>
</comment>
<dbReference type="AlphaFoldDB" id="A0A841JV74"/>
<accession>A0A841JV74</accession>
<reference evidence="1 2" key="1">
    <citation type="submission" date="2020-08" db="EMBL/GenBank/DDBJ databases">
        <title>Genomic Encyclopedia of Type Strains, Phase IV (KMG-IV): sequencing the most valuable type-strain genomes for metagenomic binning, comparative biology and taxonomic classification.</title>
        <authorList>
            <person name="Goeker M."/>
        </authorList>
    </citation>
    <scope>NUCLEOTIDE SEQUENCE [LARGE SCALE GENOMIC DNA]</scope>
    <source>
        <strain evidence="1 2">DSM 103733</strain>
    </source>
</reference>
<dbReference type="EMBL" id="JACHEK010000004">
    <property type="protein sequence ID" value="MBB6144435.1"/>
    <property type="molecule type" value="Genomic_DNA"/>
</dbReference>
<sequence>MSDFETANELRELIRSDEEILARIRKEEAEILDHISSVGFPSASSRAHLLSEMREVEERLHKNRIRLGST</sequence>
<dbReference type="Proteomes" id="UP000538666">
    <property type="component" value="Unassembled WGS sequence"/>
</dbReference>
<proteinExistence type="predicted"/>
<keyword evidence="2" id="KW-1185">Reference proteome</keyword>
<name>A0A841JV74_9BACT</name>
<protein>
    <submittedName>
        <fullName evidence="1">Uncharacterized protein</fullName>
    </submittedName>
</protein>
<evidence type="ECO:0000313" key="1">
    <source>
        <dbReference type="EMBL" id="MBB6144435.1"/>
    </source>
</evidence>
<evidence type="ECO:0000313" key="2">
    <source>
        <dbReference type="Proteomes" id="UP000538666"/>
    </source>
</evidence>
<gene>
    <name evidence="1" type="ORF">HNQ77_002387</name>
</gene>
<organism evidence="1 2">
    <name type="scientific">Silvibacterium bohemicum</name>
    <dbReference type="NCBI Taxonomy" id="1577686"/>
    <lineage>
        <taxon>Bacteria</taxon>
        <taxon>Pseudomonadati</taxon>
        <taxon>Acidobacteriota</taxon>
        <taxon>Terriglobia</taxon>
        <taxon>Terriglobales</taxon>
        <taxon>Acidobacteriaceae</taxon>
        <taxon>Silvibacterium</taxon>
    </lineage>
</organism>